<proteinExistence type="predicted"/>
<dbReference type="OrthoDB" id="5979581at2759"/>
<dbReference type="PANTHER" id="PTHR11909">
    <property type="entry name" value="CASEIN KINASE-RELATED"/>
    <property type="match status" value="1"/>
</dbReference>
<evidence type="ECO:0000256" key="2">
    <source>
        <dbReference type="PROSITE-ProRule" id="PRU10141"/>
    </source>
</evidence>
<dbReference type="Proteomes" id="UP000187209">
    <property type="component" value="Unassembled WGS sequence"/>
</dbReference>
<dbReference type="Pfam" id="PF00069">
    <property type="entry name" value="Pkinase"/>
    <property type="match status" value="1"/>
</dbReference>
<reference evidence="4 5" key="1">
    <citation type="submission" date="2016-11" db="EMBL/GenBank/DDBJ databases">
        <title>The macronuclear genome of Stentor coeruleus: a giant cell with tiny introns.</title>
        <authorList>
            <person name="Slabodnick M."/>
            <person name="Ruby J.G."/>
            <person name="Reiff S.B."/>
            <person name="Swart E.C."/>
            <person name="Gosai S."/>
            <person name="Prabakaran S."/>
            <person name="Witkowska E."/>
            <person name="Larue G.E."/>
            <person name="Fisher S."/>
            <person name="Freeman R.M."/>
            <person name="Gunawardena J."/>
            <person name="Chu W."/>
            <person name="Stover N.A."/>
            <person name="Gregory B.D."/>
            <person name="Nowacki M."/>
            <person name="Derisi J."/>
            <person name="Roy S.W."/>
            <person name="Marshall W.F."/>
            <person name="Sood P."/>
        </authorList>
    </citation>
    <scope>NUCLEOTIDE SEQUENCE [LARGE SCALE GENOMIC DNA]</scope>
    <source>
        <strain evidence="4">WM001</strain>
    </source>
</reference>
<dbReference type="InterPro" id="IPR011009">
    <property type="entry name" value="Kinase-like_dom_sf"/>
</dbReference>
<keyword evidence="2" id="KW-0547">Nucleotide-binding</keyword>
<dbReference type="InterPro" id="IPR000719">
    <property type="entry name" value="Prot_kinase_dom"/>
</dbReference>
<accession>A0A1R2BMV6</accession>
<feature type="binding site" evidence="2">
    <location>
        <position position="39"/>
    </location>
    <ligand>
        <name>ATP</name>
        <dbReference type="ChEBI" id="CHEBI:30616"/>
    </ligand>
</feature>
<dbReference type="PROSITE" id="PS50011">
    <property type="entry name" value="PROTEIN_KINASE_DOM"/>
    <property type="match status" value="1"/>
</dbReference>
<dbReference type="InterPro" id="IPR050235">
    <property type="entry name" value="CK1_Ser-Thr_kinase"/>
</dbReference>
<keyword evidence="5" id="KW-1185">Reference proteome</keyword>
<evidence type="ECO:0000259" key="3">
    <source>
        <dbReference type="PROSITE" id="PS50011"/>
    </source>
</evidence>
<sequence length="364" mass="42010">MDLSSIPERFSAKKIIGQGNFGVIYKALDTETNENVAIKLIKSRNGIQELQNEVKIISRLQGGDGIPKLIWSSRNSNFYIMELLGHCINDKFIKQNRVMTSSNFILIAEQLLERLEFIHSRSVIHRDLKPHQLVLGGPKHKKLYLIDYGLSKLFESQNGCHIPYSEGRPFVGTFNYASLNAHLGVQQSRRDDLESYCYILSYFLTGDLPWKINLATQNEAAIKKMKLSIKSYEIFGDEVSLGRIFNYVRSLKFDQKPDYRYIKSLVSVYKKKLPNLISQISWKLARHNSMRNKSKKLEKRVKRLKSVNVEKIIDSEDHEMSLTTVTKEYPEFRTYKNTVKKKLITEAPTTDSLKTSTDASCCFF</sequence>
<dbReference type="InterPro" id="IPR017441">
    <property type="entry name" value="Protein_kinase_ATP_BS"/>
</dbReference>
<evidence type="ECO:0000313" key="5">
    <source>
        <dbReference type="Proteomes" id="UP000187209"/>
    </source>
</evidence>
<dbReference type="EMBL" id="MPUH01000542">
    <property type="protein sequence ID" value="OMJ78044.1"/>
    <property type="molecule type" value="Genomic_DNA"/>
</dbReference>
<evidence type="ECO:0000313" key="4">
    <source>
        <dbReference type="EMBL" id="OMJ78044.1"/>
    </source>
</evidence>
<dbReference type="PROSITE" id="PS00107">
    <property type="entry name" value="PROTEIN_KINASE_ATP"/>
    <property type="match status" value="1"/>
</dbReference>
<evidence type="ECO:0000256" key="1">
    <source>
        <dbReference type="ARBA" id="ARBA00023860"/>
    </source>
</evidence>
<dbReference type="AlphaFoldDB" id="A0A1R2BMV6"/>
<dbReference type="Gene3D" id="1.10.510.10">
    <property type="entry name" value="Transferase(Phosphotransferase) domain 1"/>
    <property type="match status" value="1"/>
</dbReference>
<dbReference type="GO" id="GO:0004672">
    <property type="term" value="F:protein kinase activity"/>
    <property type="evidence" value="ECO:0007669"/>
    <property type="project" value="InterPro"/>
</dbReference>
<dbReference type="GO" id="GO:0005524">
    <property type="term" value="F:ATP binding"/>
    <property type="evidence" value="ECO:0007669"/>
    <property type="project" value="UniProtKB-UniRule"/>
</dbReference>
<feature type="domain" description="Protein kinase" evidence="3">
    <location>
        <begin position="10"/>
        <end position="290"/>
    </location>
</feature>
<protein>
    <recommendedName>
        <fullName evidence="1">Casein kinase I</fullName>
    </recommendedName>
</protein>
<dbReference type="SUPFAM" id="SSF56112">
    <property type="entry name" value="Protein kinase-like (PK-like)"/>
    <property type="match status" value="1"/>
</dbReference>
<name>A0A1R2BMV6_9CILI</name>
<comment type="caution">
    <text evidence="4">The sequence shown here is derived from an EMBL/GenBank/DDBJ whole genome shotgun (WGS) entry which is preliminary data.</text>
</comment>
<organism evidence="4 5">
    <name type="scientific">Stentor coeruleus</name>
    <dbReference type="NCBI Taxonomy" id="5963"/>
    <lineage>
        <taxon>Eukaryota</taxon>
        <taxon>Sar</taxon>
        <taxon>Alveolata</taxon>
        <taxon>Ciliophora</taxon>
        <taxon>Postciliodesmatophora</taxon>
        <taxon>Heterotrichea</taxon>
        <taxon>Heterotrichida</taxon>
        <taxon>Stentoridae</taxon>
        <taxon>Stentor</taxon>
    </lineage>
</organism>
<keyword evidence="2" id="KW-0067">ATP-binding</keyword>
<gene>
    <name evidence="4" type="ORF">SteCoe_22246</name>
</gene>